<reference evidence="1" key="1">
    <citation type="submission" date="2021-06" db="EMBL/GenBank/DDBJ databases">
        <authorList>
            <person name="Hodson N. C."/>
            <person name="Mongue J. A."/>
            <person name="Jaron S. K."/>
        </authorList>
    </citation>
    <scope>NUCLEOTIDE SEQUENCE</scope>
</reference>
<proteinExistence type="predicted"/>
<sequence>MELQMMTFGLLSLEPLQNITGSVTWTCTNSTSSPSTTQLILMRCLNEEPYVFEKVHNSAICQLKESVLSDPCNYEISKQNREDVSDIFHDSLRKAKNRADYVKAILDYATASGAASNSPTARLHCQTISHNLECKKDGKCGCVYKEPYMKYVSDAKQPYCVGESGAICNIVLRTTVAAFDELVTCAEGLKCQDAVPGLHCPDFYREDCVFDYPYEGENEDMQNKSSQIIFWNIRACGGRWKDKPELVLSHGIRQGLAFQDFLMWLKIVGVDIIWNIVHPGMT</sequence>
<gene>
    <name evidence="1" type="ORF">AFUS01_LOCUS44894</name>
</gene>
<protein>
    <submittedName>
        <fullName evidence="1">Uncharacterized protein</fullName>
    </submittedName>
</protein>
<name>A0A8J2LHE1_9HEXA</name>
<comment type="caution">
    <text evidence="1">The sequence shown here is derived from an EMBL/GenBank/DDBJ whole genome shotgun (WGS) entry which is preliminary data.</text>
</comment>
<accession>A0A8J2LHE1</accession>
<keyword evidence="2" id="KW-1185">Reference proteome</keyword>
<organism evidence="1 2">
    <name type="scientific">Allacma fusca</name>
    <dbReference type="NCBI Taxonomy" id="39272"/>
    <lineage>
        <taxon>Eukaryota</taxon>
        <taxon>Metazoa</taxon>
        <taxon>Ecdysozoa</taxon>
        <taxon>Arthropoda</taxon>
        <taxon>Hexapoda</taxon>
        <taxon>Collembola</taxon>
        <taxon>Symphypleona</taxon>
        <taxon>Sminthuridae</taxon>
        <taxon>Allacma</taxon>
    </lineage>
</organism>
<dbReference type="Proteomes" id="UP000708208">
    <property type="component" value="Unassembled WGS sequence"/>
</dbReference>
<dbReference type="AlphaFoldDB" id="A0A8J2LHE1"/>
<evidence type="ECO:0000313" key="2">
    <source>
        <dbReference type="Proteomes" id="UP000708208"/>
    </source>
</evidence>
<dbReference type="EMBL" id="CAJVCH010570656">
    <property type="protein sequence ID" value="CAG7835533.1"/>
    <property type="molecule type" value="Genomic_DNA"/>
</dbReference>
<evidence type="ECO:0000313" key="1">
    <source>
        <dbReference type="EMBL" id="CAG7835533.1"/>
    </source>
</evidence>